<proteinExistence type="predicted"/>
<reference evidence="1 2" key="1">
    <citation type="submission" date="2019-02" db="EMBL/GenBank/DDBJ databases">
        <title>Deep-cultivation of Planctomycetes and their phenomic and genomic characterization uncovers novel biology.</title>
        <authorList>
            <person name="Wiegand S."/>
            <person name="Jogler M."/>
            <person name="Boedeker C."/>
            <person name="Pinto D."/>
            <person name="Vollmers J."/>
            <person name="Rivas-Marin E."/>
            <person name="Kohn T."/>
            <person name="Peeters S.H."/>
            <person name="Heuer A."/>
            <person name="Rast P."/>
            <person name="Oberbeckmann S."/>
            <person name="Bunk B."/>
            <person name="Jeske O."/>
            <person name="Meyerdierks A."/>
            <person name="Storesund J.E."/>
            <person name="Kallscheuer N."/>
            <person name="Luecker S."/>
            <person name="Lage O.M."/>
            <person name="Pohl T."/>
            <person name="Merkel B.J."/>
            <person name="Hornburger P."/>
            <person name="Mueller R.-W."/>
            <person name="Bruemmer F."/>
            <person name="Labrenz M."/>
            <person name="Spormann A.M."/>
            <person name="Op den Camp H."/>
            <person name="Overmann J."/>
            <person name="Amann R."/>
            <person name="Jetten M.S.M."/>
            <person name="Mascher T."/>
            <person name="Medema M.H."/>
            <person name="Devos D.P."/>
            <person name="Kaster A.-K."/>
            <person name="Ovreas L."/>
            <person name="Rohde M."/>
            <person name="Galperin M.Y."/>
            <person name="Jogler C."/>
        </authorList>
    </citation>
    <scope>NUCLEOTIDE SEQUENCE [LARGE SCALE GENOMIC DNA]</scope>
    <source>
        <strain evidence="1 2">ElP</strain>
    </source>
</reference>
<accession>A0A518HBY2</accession>
<protein>
    <recommendedName>
        <fullName evidence="3">DUF433 domain-containing protein</fullName>
    </recommendedName>
</protein>
<dbReference type="AlphaFoldDB" id="A0A518HBY2"/>
<dbReference type="EMBL" id="CP036426">
    <property type="protein sequence ID" value="QDV38368.1"/>
    <property type="molecule type" value="Genomic_DNA"/>
</dbReference>
<dbReference type="InterPro" id="IPR009057">
    <property type="entry name" value="Homeodomain-like_sf"/>
</dbReference>
<keyword evidence="2" id="KW-1185">Reference proteome</keyword>
<name>A0A518HBY2_9BACT</name>
<sequence length="90" mass="9960">MSNAVKTDHPHIVRREGVCGGEPIVDGLRVAVRHVATLHRLGESIPEIVDSLGITEAQVFHSLSYYFDHQDEIDSLIAQEEQAHAEYPGT</sequence>
<dbReference type="Proteomes" id="UP000317835">
    <property type="component" value="Chromosome"/>
</dbReference>
<dbReference type="PANTHER" id="PTHR34849:SF1">
    <property type="entry name" value="SLR0770 PROTEIN"/>
    <property type="match status" value="1"/>
</dbReference>
<gene>
    <name evidence="1" type="ORF">ElP_63230</name>
</gene>
<dbReference type="RefSeq" id="WP_197446506.1">
    <property type="nucleotide sequence ID" value="NZ_CP036426.1"/>
</dbReference>
<evidence type="ECO:0000313" key="2">
    <source>
        <dbReference type="Proteomes" id="UP000317835"/>
    </source>
</evidence>
<dbReference type="InterPro" id="IPR036388">
    <property type="entry name" value="WH-like_DNA-bd_sf"/>
</dbReference>
<dbReference type="Gene3D" id="1.10.10.10">
    <property type="entry name" value="Winged helix-like DNA-binding domain superfamily/Winged helix DNA-binding domain"/>
    <property type="match status" value="1"/>
</dbReference>
<dbReference type="Pfam" id="PF04255">
    <property type="entry name" value="DUF433"/>
    <property type="match status" value="1"/>
</dbReference>
<dbReference type="PANTHER" id="PTHR34849">
    <property type="entry name" value="SSL5025 PROTEIN"/>
    <property type="match status" value="1"/>
</dbReference>
<dbReference type="InterPro" id="IPR007367">
    <property type="entry name" value="DUF433"/>
</dbReference>
<dbReference type="SUPFAM" id="SSF46689">
    <property type="entry name" value="Homeodomain-like"/>
    <property type="match status" value="1"/>
</dbReference>
<evidence type="ECO:0000313" key="1">
    <source>
        <dbReference type="EMBL" id="QDV38368.1"/>
    </source>
</evidence>
<dbReference type="KEGG" id="tpla:ElP_63230"/>
<evidence type="ECO:0008006" key="3">
    <source>
        <dbReference type="Google" id="ProtNLM"/>
    </source>
</evidence>
<organism evidence="1 2">
    <name type="scientific">Tautonia plasticadhaerens</name>
    <dbReference type="NCBI Taxonomy" id="2527974"/>
    <lineage>
        <taxon>Bacteria</taxon>
        <taxon>Pseudomonadati</taxon>
        <taxon>Planctomycetota</taxon>
        <taxon>Planctomycetia</taxon>
        <taxon>Isosphaerales</taxon>
        <taxon>Isosphaeraceae</taxon>
        <taxon>Tautonia</taxon>
    </lineage>
</organism>